<dbReference type="InterPro" id="IPR006439">
    <property type="entry name" value="HAD-SF_hydro_IA"/>
</dbReference>
<keyword evidence="1" id="KW-0378">Hydrolase</keyword>
<protein>
    <submittedName>
        <fullName evidence="1">HAD-IA family hydrolase</fullName>
    </submittedName>
</protein>
<keyword evidence="2" id="KW-1185">Reference proteome</keyword>
<dbReference type="SFLD" id="SFLDS00003">
    <property type="entry name" value="Haloacid_Dehalogenase"/>
    <property type="match status" value="1"/>
</dbReference>
<dbReference type="RefSeq" id="WP_216683586.1">
    <property type="nucleotide sequence ID" value="NZ_JAHLZN010000011.1"/>
</dbReference>
<dbReference type="SFLD" id="SFLDG01129">
    <property type="entry name" value="C1.5:_HAD__Beta-PGM__Phosphata"/>
    <property type="match status" value="1"/>
</dbReference>
<dbReference type="EMBL" id="JAHLZN010000011">
    <property type="protein sequence ID" value="MBU6113835.1"/>
    <property type="molecule type" value="Genomic_DNA"/>
</dbReference>
<name>A0ABS6GWK9_MAMLE</name>
<comment type="caution">
    <text evidence="1">The sequence shown here is derived from an EMBL/GenBank/DDBJ whole genome shotgun (WGS) entry which is preliminary data.</text>
</comment>
<dbReference type="NCBIfam" id="TIGR01509">
    <property type="entry name" value="HAD-SF-IA-v3"/>
    <property type="match status" value="1"/>
</dbReference>
<accession>A0ABS6GWK9</accession>
<dbReference type="GO" id="GO:0016787">
    <property type="term" value="F:hydrolase activity"/>
    <property type="evidence" value="ECO:0007669"/>
    <property type="project" value="UniProtKB-KW"/>
</dbReference>
<dbReference type="InterPro" id="IPR041492">
    <property type="entry name" value="HAD_2"/>
</dbReference>
<proteinExistence type="predicted"/>
<evidence type="ECO:0000313" key="2">
    <source>
        <dbReference type="Proteomes" id="UP000770161"/>
    </source>
</evidence>
<dbReference type="Proteomes" id="UP000770161">
    <property type="component" value="Unassembled WGS sequence"/>
</dbReference>
<gene>
    <name evidence="1" type="ORF">KQ656_07680</name>
</gene>
<sequence>MYEAIIFDFDGTIIDTEIHLFNTLNKHIENYKNPPISLDEYKASIGSVSKELDERIFNALGSETALKEMFEDHYKGTYNLPLKPEVKKLYDYSVETNLKMGIATSSYKKDIIHNVERLELNKNINVIKGREDVAFVKPNPELYIQAAHELNVEPDKCLAIEDTPNGAQAAVDAGMDVIVITHDITKDLDFSHINILDKNVKAEEIIERYIERA</sequence>
<dbReference type="PANTHER" id="PTHR18901:SF38">
    <property type="entry name" value="PSEUDOURIDINE-5'-PHOSPHATASE"/>
    <property type="match status" value="1"/>
</dbReference>
<dbReference type="Pfam" id="PF13419">
    <property type="entry name" value="HAD_2"/>
    <property type="match status" value="1"/>
</dbReference>
<reference evidence="1 2" key="1">
    <citation type="submission" date="2021-06" db="EMBL/GenBank/DDBJ databases">
        <title>Staphylococcus lentus K169 genome sequencing.</title>
        <authorList>
            <person name="Sundareshan S."/>
            <person name="Akhila D.S."/>
            <person name="Prachi D."/>
            <person name="Sivakumar R."/>
            <person name="Rajendhran J."/>
            <person name="Isloor S."/>
            <person name="Hegde N.R."/>
        </authorList>
    </citation>
    <scope>NUCLEOTIDE SEQUENCE [LARGE SCALE GENOMIC DNA]</scope>
    <source>
        <strain evidence="1 2">K169</strain>
    </source>
</reference>
<organism evidence="1 2">
    <name type="scientific">Mammaliicoccus lentus</name>
    <name type="common">Staphylococcus lentus</name>
    <dbReference type="NCBI Taxonomy" id="42858"/>
    <lineage>
        <taxon>Bacteria</taxon>
        <taxon>Bacillati</taxon>
        <taxon>Bacillota</taxon>
        <taxon>Bacilli</taxon>
        <taxon>Bacillales</taxon>
        <taxon>Staphylococcaceae</taxon>
        <taxon>Mammaliicoccus</taxon>
    </lineage>
</organism>
<dbReference type="PANTHER" id="PTHR18901">
    <property type="entry name" value="2-DEOXYGLUCOSE-6-PHOSPHATE PHOSPHATASE 2"/>
    <property type="match status" value="1"/>
</dbReference>
<evidence type="ECO:0000313" key="1">
    <source>
        <dbReference type="EMBL" id="MBU6113835.1"/>
    </source>
</evidence>